<dbReference type="SUPFAM" id="SSF55008">
    <property type="entry name" value="HMA, heavy metal-associated domain"/>
    <property type="match status" value="1"/>
</dbReference>
<dbReference type="InterPro" id="IPR020449">
    <property type="entry name" value="Tscrpt_reg_AraC-type_HTH"/>
</dbReference>
<dbReference type="Proteomes" id="UP001220610">
    <property type="component" value="Chromosome"/>
</dbReference>
<dbReference type="Pfam" id="PF12833">
    <property type="entry name" value="HTH_18"/>
    <property type="match status" value="1"/>
</dbReference>
<keyword evidence="3" id="KW-0804">Transcription</keyword>
<evidence type="ECO:0000313" key="5">
    <source>
        <dbReference type="EMBL" id="WEK33744.1"/>
    </source>
</evidence>
<dbReference type="SUPFAM" id="SSF46689">
    <property type="entry name" value="Homeodomain-like"/>
    <property type="match status" value="1"/>
</dbReference>
<evidence type="ECO:0000259" key="4">
    <source>
        <dbReference type="PROSITE" id="PS01124"/>
    </source>
</evidence>
<keyword evidence="2" id="KW-0238">DNA-binding</keyword>
<sequence>MVLHIKNMVCNRCKFVVRTELEKLGYTVNNMTLGEVEIAEEPGQDQLSKLEEKLTAFGFELIGDRSGQLIEQLKTAIIGLVQDPQKLDQLQKLTLSAYLSQSLHRDYSSLSKLFSEVEGITIEQYFILQKIERAKELLVYGELSLTEIAYELGYSSVAHISSQFKKVTGLTPSHFRNLRGENRKPLDEVK</sequence>
<proteinExistence type="predicted"/>
<evidence type="ECO:0000256" key="2">
    <source>
        <dbReference type="ARBA" id="ARBA00023125"/>
    </source>
</evidence>
<dbReference type="InterPro" id="IPR036163">
    <property type="entry name" value="HMA_dom_sf"/>
</dbReference>
<dbReference type="EMBL" id="CP119311">
    <property type="protein sequence ID" value="WEK33744.1"/>
    <property type="molecule type" value="Genomic_DNA"/>
</dbReference>
<dbReference type="InterPro" id="IPR018060">
    <property type="entry name" value="HTH_AraC"/>
</dbReference>
<dbReference type="PRINTS" id="PR00032">
    <property type="entry name" value="HTHARAC"/>
</dbReference>
<evidence type="ECO:0000256" key="1">
    <source>
        <dbReference type="ARBA" id="ARBA00023015"/>
    </source>
</evidence>
<dbReference type="PANTHER" id="PTHR43280:SF28">
    <property type="entry name" value="HTH-TYPE TRANSCRIPTIONAL ACTIVATOR RHAS"/>
    <property type="match status" value="1"/>
</dbReference>
<accession>A0AAJ5WMD1</accession>
<dbReference type="GO" id="GO:0046872">
    <property type="term" value="F:metal ion binding"/>
    <property type="evidence" value="ECO:0007669"/>
    <property type="project" value="InterPro"/>
</dbReference>
<organism evidence="5 6">
    <name type="scientific">Candidatus Pseudobacter hemicellulosilyticus</name>
    <dbReference type="NCBI Taxonomy" id="3121375"/>
    <lineage>
        <taxon>Bacteria</taxon>
        <taxon>Pseudomonadati</taxon>
        <taxon>Bacteroidota</taxon>
        <taxon>Chitinophagia</taxon>
        <taxon>Chitinophagales</taxon>
        <taxon>Chitinophagaceae</taxon>
        <taxon>Pseudobacter</taxon>
    </lineage>
</organism>
<evidence type="ECO:0000256" key="3">
    <source>
        <dbReference type="ARBA" id="ARBA00023163"/>
    </source>
</evidence>
<dbReference type="InterPro" id="IPR009057">
    <property type="entry name" value="Homeodomain-like_sf"/>
</dbReference>
<dbReference type="AlphaFoldDB" id="A0AAJ5WMD1"/>
<dbReference type="Gene3D" id="1.10.10.60">
    <property type="entry name" value="Homeodomain-like"/>
    <property type="match status" value="2"/>
</dbReference>
<name>A0AAJ5WMD1_9BACT</name>
<dbReference type="GO" id="GO:0003700">
    <property type="term" value="F:DNA-binding transcription factor activity"/>
    <property type="evidence" value="ECO:0007669"/>
    <property type="project" value="InterPro"/>
</dbReference>
<reference evidence="5" key="1">
    <citation type="submission" date="2023-03" db="EMBL/GenBank/DDBJ databases">
        <title>Andean soil-derived lignocellulolytic bacterial consortium as a source of novel taxa and putative plastic-active enzymes.</title>
        <authorList>
            <person name="Diaz-Garcia L."/>
            <person name="Chuvochina M."/>
            <person name="Feuerriegel G."/>
            <person name="Bunk B."/>
            <person name="Sproer C."/>
            <person name="Streit W.R."/>
            <person name="Rodriguez L.M."/>
            <person name="Overmann J."/>
            <person name="Jimenez D.J."/>
        </authorList>
    </citation>
    <scope>NUCLEOTIDE SEQUENCE</scope>
    <source>
        <strain evidence="5">MAG 7</strain>
    </source>
</reference>
<dbReference type="PROSITE" id="PS01124">
    <property type="entry name" value="HTH_ARAC_FAMILY_2"/>
    <property type="match status" value="1"/>
</dbReference>
<dbReference type="PANTHER" id="PTHR43280">
    <property type="entry name" value="ARAC-FAMILY TRANSCRIPTIONAL REGULATOR"/>
    <property type="match status" value="1"/>
</dbReference>
<evidence type="ECO:0000313" key="6">
    <source>
        <dbReference type="Proteomes" id="UP001220610"/>
    </source>
</evidence>
<dbReference type="GO" id="GO:0043565">
    <property type="term" value="F:sequence-specific DNA binding"/>
    <property type="evidence" value="ECO:0007669"/>
    <property type="project" value="InterPro"/>
</dbReference>
<keyword evidence="1" id="KW-0805">Transcription regulation</keyword>
<gene>
    <name evidence="5" type="ORF">P0Y53_14730</name>
</gene>
<dbReference type="SMART" id="SM00342">
    <property type="entry name" value="HTH_ARAC"/>
    <property type="match status" value="1"/>
</dbReference>
<feature type="domain" description="HTH araC/xylS-type" evidence="4">
    <location>
        <begin position="99"/>
        <end position="178"/>
    </location>
</feature>
<protein>
    <submittedName>
        <fullName evidence="5">AraC family transcriptional regulator</fullName>
    </submittedName>
</protein>